<keyword evidence="7" id="KW-1185">Reference proteome</keyword>
<accession>A0A0K0EVZ9</accession>
<reference evidence="7" key="1">
    <citation type="submission" date="2014-07" db="EMBL/GenBank/DDBJ databases">
        <authorList>
            <person name="Martin A.A"/>
            <person name="De Silva N."/>
        </authorList>
    </citation>
    <scope>NUCLEOTIDE SEQUENCE</scope>
</reference>
<dbReference type="AlphaFoldDB" id="A0A0K0EVZ9"/>
<dbReference type="PROSITE" id="PS00122">
    <property type="entry name" value="CARBOXYLESTERASE_B_1"/>
    <property type="match status" value="1"/>
</dbReference>
<dbReference type="Proteomes" id="UP000035680">
    <property type="component" value="Unassembled WGS sequence"/>
</dbReference>
<dbReference type="Gene3D" id="3.40.50.1820">
    <property type="entry name" value="alpha/beta hydrolase"/>
    <property type="match status" value="1"/>
</dbReference>
<dbReference type="SUPFAM" id="SSF53474">
    <property type="entry name" value="alpha/beta-Hydrolases"/>
    <property type="match status" value="1"/>
</dbReference>
<dbReference type="WBParaSite" id="SVE_0069800.1">
    <property type="protein sequence ID" value="SVE_0069800.1"/>
    <property type="gene ID" value="SVE_0069800"/>
</dbReference>
<evidence type="ECO:0000313" key="8">
    <source>
        <dbReference type="WBParaSite" id="SVE_0069800.1"/>
    </source>
</evidence>
<protein>
    <recommendedName>
        <fullName evidence="4">Carboxylic ester hydrolase</fullName>
        <ecNumber evidence="4">3.1.1.-</ecNumber>
    </recommendedName>
</protein>
<dbReference type="PANTHER" id="PTHR45580:SF6">
    <property type="entry name" value="CARBOXYLESTERASE TYPE B DOMAIN-CONTAINING PROTEIN"/>
    <property type="match status" value="1"/>
</dbReference>
<keyword evidence="5" id="KW-0812">Transmembrane</keyword>
<keyword evidence="5" id="KW-0472">Membrane</keyword>
<dbReference type="Pfam" id="PF00135">
    <property type="entry name" value="COesterase"/>
    <property type="match status" value="1"/>
</dbReference>
<keyword evidence="3 4" id="KW-0378">Hydrolase</keyword>
<evidence type="ECO:0000256" key="3">
    <source>
        <dbReference type="ARBA" id="ARBA00022801"/>
    </source>
</evidence>
<evidence type="ECO:0000259" key="6">
    <source>
        <dbReference type="Pfam" id="PF00135"/>
    </source>
</evidence>
<evidence type="ECO:0000256" key="1">
    <source>
        <dbReference type="ARBA" id="ARBA00005964"/>
    </source>
</evidence>
<dbReference type="ESTHER" id="9bila-a0a0k0evz9">
    <property type="family name" value="Carb_B_Nematoda"/>
</dbReference>
<keyword evidence="2" id="KW-0719">Serine esterase</keyword>
<dbReference type="InterPro" id="IPR029058">
    <property type="entry name" value="AB_hydrolase_fold"/>
</dbReference>
<feature type="transmembrane region" description="Helical" evidence="5">
    <location>
        <begin position="608"/>
        <end position="631"/>
    </location>
</feature>
<proteinExistence type="inferred from homology"/>
<dbReference type="GO" id="GO:0052689">
    <property type="term" value="F:carboxylic ester hydrolase activity"/>
    <property type="evidence" value="ECO:0007669"/>
    <property type="project" value="UniProtKB-KW"/>
</dbReference>
<sequence length="636" mass="73130">MEHSQVILIISIFLTFYVYSSDNFLVRDTSNGKVIGTKVFSTNGEIYGYAYRGIPYGAPPIGSLRFKAPVEPSDWDGIKDCTTLPKSCPIISNDNKDLFNLNDMSEDCLYLNVYASEECLLYGKCPVVLYIYGGRFVGGNVKKFNEQTLIENFANNNRNVIFINFNFRSGILGFMALNQKFELSMDTNTALHDALTVLNWIQKNIKSFGGDRNNVAVMGHSSGGVIASYLYASPRTRGLINKVILMSSVHRHVKFRDANEFYGRQTSIQAGCANYYTNWDSRDEIETTLNCLRNLSLVELTEYTREVEAACWWYMGPSSDYGPYSFMLYDWDKLSKLKPNIPILIGNSIHEKQNGKYLLNIDGTVNLEKLKLYCNTFNSFYHFKDQQMFIDECVNEYKSDNIRIIGISDEQEIFLSNILLARDAIKAGSNVFLYQFTYNKSGEAVHQKSYPLLPHHSTELSYIIGLGKNIFTHKDYKIQDYHSRMFTNFIKNSNPSDGEIIFDKYDLRRNNYYNVDFDDNGGIIGEMKDNFKYEAINFWLKKIPSKVGSYNQRTSEERLINFLPLQNEIIHQCMITNSTYLFNHFYSQSLRGSSIIDNNDNNILEQRIKVFCILLIPIIVIVVSIIIAIIIKIHKK</sequence>
<dbReference type="STRING" id="75913.A0A0K0EVZ9"/>
<dbReference type="EC" id="3.1.1.-" evidence="4"/>
<feature type="domain" description="Carboxylesterase type B" evidence="6">
    <location>
        <begin position="26"/>
        <end position="539"/>
    </location>
</feature>
<dbReference type="InterPro" id="IPR002018">
    <property type="entry name" value="CarbesteraseB"/>
</dbReference>
<evidence type="ECO:0000313" key="7">
    <source>
        <dbReference type="Proteomes" id="UP000035680"/>
    </source>
</evidence>
<dbReference type="InterPro" id="IPR019826">
    <property type="entry name" value="Carboxylesterase_B_AS"/>
</dbReference>
<reference evidence="8" key="2">
    <citation type="submission" date="2015-08" db="UniProtKB">
        <authorList>
            <consortium name="WormBaseParasite"/>
        </authorList>
    </citation>
    <scope>IDENTIFICATION</scope>
</reference>
<organism evidence="7 8">
    <name type="scientific">Strongyloides venezuelensis</name>
    <name type="common">Threadworm</name>
    <dbReference type="NCBI Taxonomy" id="75913"/>
    <lineage>
        <taxon>Eukaryota</taxon>
        <taxon>Metazoa</taxon>
        <taxon>Ecdysozoa</taxon>
        <taxon>Nematoda</taxon>
        <taxon>Chromadorea</taxon>
        <taxon>Rhabditida</taxon>
        <taxon>Tylenchina</taxon>
        <taxon>Panagrolaimomorpha</taxon>
        <taxon>Strongyloidoidea</taxon>
        <taxon>Strongyloididae</taxon>
        <taxon>Strongyloides</taxon>
    </lineage>
</organism>
<evidence type="ECO:0000256" key="2">
    <source>
        <dbReference type="ARBA" id="ARBA00022487"/>
    </source>
</evidence>
<dbReference type="PANTHER" id="PTHR45580">
    <property type="entry name" value="PROTEIN CBG05369"/>
    <property type="match status" value="1"/>
</dbReference>
<name>A0A0K0EVZ9_STRVS</name>
<evidence type="ECO:0000256" key="4">
    <source>
        <dbReference type="RuleBase" id="RU361235"/>
    </source>
</evidence>
<comment type="similarity">
    <text evidence="1 4">Belongs to the type-B carboxylesterase/lipase family.</text>
</comment>
<keyword evidence="5" id="KW-1133">Transmembrane helix</keyword>
<evidence type="ECO:0000256" key="5">
    <source>
        <dbReference type="SAM" id="Phobius"/>
    </source>
</evidence>